<organism evidence="1 2">
    <name type="scientific">Kordia antarctica</name>
    <dbReference type="NCBI Taxonomy" id="1218801"/>
    <lineage>
        <taxon>Bacteria</taxon>
        <taxon>Pseudomonadati</taxon>
        <taxon>Bacteroidota</taxon>
        <taxon>Flavobacteriia</taxon>
        <taxon>Flavobacteriales</taxon>
        <taxon>Flavobacteriaceae</taxon>
        <taxon>Kordia</taxon>
    </lineage>
</organism>
<dbReference type="InterPro" id="IPR007351">
    <property type="entry name" value="YjbR"/>
</dbReference>
<dbReference type="InterPro" id="IPR058532">
    <property type="entry name" value="YjbR/MT2646/Rv2570-like"/>
</dbReference>
<evidence type="ECO:0000313" key="1">
    <source>
        <dbReference type="EMBL" id="QHI38275.1"/>
    </source>
</evidence>
<dbReference type="SUPFAM" id="SSF142906">
    <property type="entry name" value="YjbR-like"/>
    <property type="match status" value="1"/>
</dbReference>
<gene>
    <name evidence="1" type="ORF">IMCC3317_36650</name>
</gene>
<dbReference type="PANTHER" id="PTHR35145:SF1">
    <property type="entry name" value="CYTOPLASMIC PROTEIN"/>
    <property type="match status" value="1"/>
</dbReference>
<keyword evidence="2" id="KW-1185">Reference proteome</keyword>
<dbReference type="PANTHER" id="PTHR35145">
    <property type="entry name" value="CYTOPLASMIC PROTEIN-RELATED"/>
    <property type="match status" value="1"/>
</dbReference>
<dbReference type="InterPro" id="IPR038056">
    <property type="entry name" value="YjbR-like_sf"/>
</dbReference>
<dbReference type="EMBL" id="CP019288">
    <property type="protein sequence ID" value="QHI38275.1"/>
    <property type="molecule type" value="Genomic_DNA"/>
</dbReference>
<proteinExistence type="predicted"/>
<dbReference type="Proteomes" id="UP000464657">
    <property type="component" value="Chromosome"/>
</dbReference>
<dbReference type="AlphaFoldDB" id="A0A7L4ZNT1"/>
<evidence type="ECO:0008006" key="3">
    <source>
        <dbReference type="Google" id="ProtNLM"/>
    </source>
</evidence>
<sequence length="123" mass="14207">MNIELLREYCISKPAVTEEFPFDQDVLVFKVLGKMYALTSLKGWEAGTASINLKCDPEKAEELREAYESIKPGFHMSKTHWNTVELYQGELSTKFIQELIDDSYYLVIQGMTKKQKAALENYQ</sequence>
<dbReference type="Pfam" id="PF04237">
    <property type="entry name" value="YjbR"/>
    <property type="match status" value="1"/>
</dbReference>
<dbReference type="KEGG" id="kan:IMCC3317_36650"/>
<accession>A0A7L4ZNT1</accession>
<reference evidence="1 2" key="1">
    <citation type="journal article" date="2013" name="Int. J. Syst. Evol. Microbiol.">
        <title>Kordia antarctica sp. nov., isolated from Antarctic seawater.</title>
        <authorList>
            <person name="Baek K."/>
            <person name="Choi A."/>
            <person name="Kang I."/>
            <person name="Lee K."/>
            <person name="Cho J.C."/>
        </authorList>
    </citation>
    <scope>NUCLEOTIDE SEQUENCE [LARGE SCALE GENOMIC DNA]</scope>
    <source>
        <strain evidence="1 2">IMCC3317</strain>
    </source>
</reference>
<dbReference type="OrthoDB" id="9789813at2"/>
<evidence type="ECO:0000313" key="2">
    <source>
        <dbReference type="Proteomes" id="UP000464657"/>
    </source>
</evidence>
<dbReference type="Gene3D" id="3.90.1150.30">
    <property type="match status" value="1"/>
</dbReference>
<name>A0A7L4ZNT1_9FLAO</name>
<dbReference type="RefSeq" id="WP_160130828.1">
    <property type="nucleotide sequence ID" value="NZ_CP019288.1"/>
</dbReference>
<protein>
    <recommendedName>
        <fullName evidence="3">MmcQ-like protein</fullName>
    </recommendedName>
</protein>